<evidence type="ECO:0000313" key="8">
    <source>
        <dbReference type="EMBL" id="ORX47526.1"/>
    </source>
</evidence>
<dbReference type="EMBL" id="MCGT01000033">
    <property type="protein sequence ID" value="ORX47526.1"/>
    <property type="molecule type" value="Genomic_DNA"/>
</dbReference>
<evidence type="ECO:0000256" key="4">
    <source>
        <dbReference type="ARBA" id="ARBA00022989"/>
    </source>
</evidence>
<keyword evidence="3 6" id="KW-0812">Transmembrane</keyword>
<dbReference type="Gene3D" id="1.20.1250.20">
    <property type="entry name" value="MFS general substrate transporter like domains"/>
    <property type="match status" value="2"/>
</dbReference>
<dbReference type="SUPFAM" id="SSF103473">
    <property type="entry name" value="MFS general substrate transporter"/>
    <property type="match status" value="1"/>
</dbReference>
<dbReference type="InterPro" id="IPR036259">
    <property type="entry name" value="MFS_trans_sf"/>
</dbReference>
<dbReference type="GO" id="GO:0016020">
    <property type="term" value="C:membrane"/>
    <property type="evidence" value="ECO:0007669"/>
    <property type="project" value="UniProtKB-SubCell"/>
</dbReference>
<feature type="transmembrane region" description="Helical" evidence="6">
    <location>
        <begin position="416"/>
        <end position="436"/>
    </location>
</feature>
<feature type="transmembrane region" description="Helical" evidence="6">
    <location>
        <begin position="97"/>
        <end position="118"/>
    </location>
</feature>
<name>A0A1X2G9F9_9FUNG</name>
<feature type="transmembrane region" description="Helical" evidence="6">
    <location>
        <begin position="331"/>
        <end position="349"/>
    </location>
</feature>
<keyword evidence="4 6" id="KW-1133">Transmembrane helix</keyword>
<evidence type="ECO:0000256" key="3">
    <source>
        <dbReference type="ARBA" id="ARBA00022692"/>
    </source>
</evidence>
<feature type="transmembrane region" description="Helical" evidence="6">
    <location>
        <begin position="124"/>
        <end position="149"/>
    </location>
</feature>
<keyword evidence="2" id="KW-0813">Transport</keyword>
<evidence type="ECO:0000256" key="6">
    <source>
        <dbReference type="SAM" id="Phobius"/>
    </source>
</evidence>
<dbReference type="AlphaFoldDB" id="A0A1X2G9F9"/>
<evidence type="ECO:0000259" key="7">
    <source>
        <dbReference type="PROSITE" id="PS50850"/>
    </source>
</evidence>
<feature type="transmembrane region" description="Helical" evidence="6">
    <location>
        <begin position="271"/>
        <end position="292"/>
    </location>
</feature>
<feature type="transmembrane region" description="Helical" evidence="6">
    <location>
        <begin position="391"/>
        <end position="410"/>
    </location>
</feature>
<dbReference type="InterPro" id="IPR011701">
    <property type="entry name" value="MFS"/>
</dbReference>
<dbReference type="OrthoDB" id="6730379at2759"/>
<keyword evidence="5 6" id="KW-0472">Membrane</keyword>
<dbReference type="GO" id="GO:0022857">
    <property type="term" value="F:transmembrane transporter activity"/>
    <property type="evidence" value="ECO:0007669"/>
    <property type="project" value="InterPro"/>
</dbReference>
<evidence type="ECO:0000256" key="2">
    <source>
        <dbReference type="ARBA" id="ARBA00022448"/>
    </source>
</evidence>
<comment type="subcellular location">
    <subcellularLocation>
        <location evidence="1">Membrane</location>
        <topology evidence="1">Multi-pass membrane protein</topology>
    </subcellularLocation>
</comment>
<dbReference type="PANTHER" id="PTHR43791">
    <property type="entry name" value="PERMEASE-RELATED"/>
    <property type="match status" value="1"/>
</dbReference>
<evidence type="ECO:0000256" key="1">
    <source>
        <dbReference type="ARBA" id="ARBA00004141"/>
    </source>
</evidence>
<keyword evidence="9" id="KW-1185">Reference proteome</keyword>
<protein>
    <submittedName>
        <fullName evidence="8">MFS general substrate transporter</fullName>
    </submittedName>
</protein>
<feature type="transmembrane region" description="Helical" evidence="6">
    <location>
        <begin position="197"/>
        <end position="219"/>
    </location>
</feature>
<feature type="transmembrane region" description="Helical" evidence="6">
    <location>
        <begin position="361"/>
        <end position="379"/>
    </location>
</feature>
<dbReference type="PANTHER" id="PTHR43791:SF81">
    <property type="entry name" value="TRANSPORTER, PUTATIVE (AFU_ORTHOLOGUE AFUA_7G01190)-RELATED"/>
    <property type="match status" value="1"/>
</dbReference>
<gene>
    <name evidence="8" type="ORF">DM01DRAFT_252163</name>
</gene>
<evidence type="ECO:0000313" key="9">
    <source>
        <dbReference type="Proteomes" id="UP000242146"/>
    </source>
</evidence>
<evidence type="ECO:0000256" key="5">
    <source>
        <dbReference type="ARBA" id="ARBA00023136"/>
    </source>
</evidence>
<feature type="transmembrane region" description="Helical" evidence="6">
    <location>
        <begin position="24"/>
        <end position="46"/>
    </location>
</feature>
<proteinExistence type="predicted"/>
<dbReference type="PROSITE" id="PS50850">
    <property type="entry name" value="MFS"/>
    <property type="match status" value="1"/>
</dbReference>
<feature type="transmembrane region" description="Helical" evidence="6">
    <location>
        <begin position="66"/>
        <end position="85"/>
    </location>
</feature>
<dbReference type="Pfam" id="PF07690">
    <property type="entry name" value="MFS_1"/>
    <property type="match status" value="1"/>
</dbReference>
<dbReference type="STRING" id="101127.A0A1X2G9F9"/>
<feature type="transmembrane region" description="Helical" evidence="6">
    <location>
        <begin position="304"/>
        <end position="324"/>
    </location>
</feature>
<reference evidence="8 9" key="1">
    <citation type="submission" date="2016-07" db="EMBL/GenBank/DDBJ databases">
        <title>Pervasive Adenine N6-methylation of Active Genes in Fungi.</title>
        <authorList>
            <consortium name="DOE Joint Genome Institute"/>
            <person name="Mondo S.J."/>
            <person name="Dannebaum R.O."/>
            <person name="Kuo R.C."/>
            <person name="Labutti K."/>
            <person name="Haridas S."/>
            <person name="Kuo A."/>
            <person name="Salamov A."/>
            <person name="Ahrendt S.R."/>
            <person name="Lipzen A."/>
            <person name="Sullivan W."/>
            <person name="Andreopoulos W.B."/>
            <person name="Clum A."/>
            <person name="Lindquist E."/>
            <person name="Daum C."/>
            <person name="Ramamoorthy G.K."/>
            <person name="Gryganskyi A."/>
            <person name="Culley D."/>
            <person name="Magnuson J.K."/>
            <person name="James T.Y."/>
            <person name="O'Malley M.A."/>
            <person name="Stajich J.E."/>
            <person name="Spatafora J.W."/>
            <person name="Visel A."/>
            <person name="Grigoriev I.V."/>
        </authorList>
    </citation>
    <scope>NUCLEOTIDE SEQUENCE [LARGE SCALE GENOMIC DNA]</scope>
    <source>
        <strain evidence="8 9">NRRL 3301</strain>
    </source>
</reference>
<comment type="caution">
    <text evidence="8">The sequence shown here is derived from an EMBL/GenBank/DDBJ whole genome shotgun (WGS) entry which is preliminary data.</text>
</comment>
<dbReference type="Proteomes" id="UP000242146">
    <property type="component" value="Unassembled WGS sequence"/>
</dbReference>
<feature type="domain" description="Major facilitator superfamily (MFS) profile" evidence="7">
    <location>
        <begin position="32"/>
        <end position="444"/>
    </location>
</feature>
<dbReference type="InterPro" id="IPR020846">
    <property type="entry name" value="MFS_dom"/>
</dbReference>
<sequence>MRDQGKGVEDQQQPFIKTPAEKKLVTRMMLIVLPLVWLVQFVSFVDQAMLSVSAVNSLFTDINIDTIQYSWIAASINLGYLIYTFPNNLLMQRMPLARYLSLLLFLQGGIVVATAFANNFTQMLALRILLGIFESGISPVIILVLNTLFRRSEQGFVFGFTVFASGSGTVVGTLLGAEVMQRLDLKPFANLGTWHAWRWGYFMFGFVTIAISLLVLVAFPDTPYARIFRLSEDEKKIVRDRVADNMVTRTHEIKRSHIWEALKEFRFWSNALVNLLANMQNSGMVTFGVIIVESLGFSSLEATMLQIPSGAIAGVFALLASLAIRVTGQQMYSSLIFLLITTVGYVLLLTTETAAGQLFGYYLQWAILGLQVIQLNMVGNNVGGYTKKITYNSMFSLAGTIGSFIGPFLLVPPKYIGGYSAFIASNVVCVLLLLAMRWQMARENRKRFLLHAPPPPMDDTGFPPDLTDKENLSYIYKI</sequence>
<accession>A0A1X2G9F9</accession>
<organism evidence="8 9">
    <name type="scientific">Hesseltinella vesiculosa</name>
    <dbReference type="NCBI Taxonomy" id="101127"/>
    <lineage>
        <taxon>Eukaryota</taxon>
        <taxon>Fungi</taxon>
        <taxon>Fungi incertae sedis</taxon>
        <taxon>Mucoromycota</taxon>
        <taxon>Mucoromycotina</taxon>
        <taxon>Mucoromycetes</taxon>
        <taxon>Mucorales</taxon>
        <taxon>Cunninghamellaceae</taxon>
        <taxon>Hesseltinella</taxon>
    </lineage>
</organism>
<feature type="transmembrane region" description="Helical" evidence="6">
    <location>
        <begin position="156"/>
        <end position="177"/>
    </location>
</feature>